<sequence>MKTVATWLSCKSARLSGMGRGVSCDLCLPKRADMTTALKIDFISDVSCPWCVIGLRALDQALEALGDEVQAHIHFQPFELNPNMPAEGQDIKEHIAEKYGSTPEQIEGIHETIRERGAELGFTFAKGERRIYNTFDAHRLLHWAEQQGKQHALKQALFEAYFSDLKDPSNHQTLADVAQKVGLDRLRAQAILDSDEYTTEVREAEQLWTSRGITSVPTMVFNDQYAVSGGQPVEVFVSAIRQIVSESK</sequence>
<evidence type="ECO:0000313" key="2">
    <source>
        <dbReference type="EMBL" id="KPW84945.1"/>
    </source>
</evidence>
<dbReference type="Pfam" id="PF01323">
    <property type="entry name" value="DSBA"/>
    <property type="match status" value="1"/>
</dbReference>
<dbReference type="InterPro" id="IPR001853">
    <property type="entry name" value="DSBA-like_thioredoxin_dom"/>
</dbReference>
<proteinExistence type="predicted"/>
<evidence type="ECO:0000313" key="3">
    <source>
        <dbReference type="Proteomes" id="UP000050411"/>
    </source>
</evidence>
<dbReference type="Gene3D" id="3.40.30.10">
    <property type="entry name" value="Glutaredoxin"/>
    <property type="match status" value="1"/>
</dbReference>
<accession>A0A0P9MMA1</accession>
<dbReference type="AlphaFoldDB" id="A0A0P9MMA1"/>
<protein>
    <submittedName>
        <fullName evidence="2">DSBA oxidoreductase</fullName>
    </submittedName>
</protein>
<dbReference type="CDD" id="cd03024">
    <property type="entry name" value="DsbA_FrnE"/>
    <property type="match status" value="1"/>
</dbReference>
<organism evidence="2 3">
    <name type="scientific">Pseudomonas congelans</name>
    <dbReference type="NCBI Taxonomy" id="200452"/>
    <lineage>
        <taxon>Bacteria</taxon>
        <taxon>Pseudomonadati</taxon>
        <taxon>Pseudomonadota</taxon>
        <taxon>Gammaproteobacteria</taxon>
        <taxon>Pseudomonadales</taxon>
        <taxon>Pseudomonadaceae</taxon>
        <taxon>Pseudomonas</taxon>
    </lineage>
</organism>
<dbReference type="PANTHER" id="PTHR13887">
    <property type="entry name" value="GLUTATHIONE S-TRANSFERASE KAPPA"/>
    <property type="match status" value="1"/>
</dbReference>
<name>A0A0P9MMA1_9PSED</name>
<dbReference type="EMBL" id="LJQB01000053">
    <property type="protein sequence ID" value="KPW84945.1"/>
    <property type="molecule type" value="Genomic_DNA"/>
</dbReference>
<dbReference type="SUPFAM" id="SSF52833">
    <property type="entry name" value="Thioredoxin-like"/>
    <property type="match status" value="1"/>
</dbReference>
<comment type="caution">
    <text evidence="2">The sequence shown here is derived from an EMBL/GenBank/DDBJ whole genome shotgun (WGS) entry which is preliminary data.</text>
</comment>
<evidence type="ECO:0000259" key="1">
    <source>
        <dbReference type="Pfam" id="PF01323"/>
    </source>
</evidence>
<dbReference type="InterPro" id="IPR036249">
    <property type="entry name" value="Thioredoxin-like_sf"/>
</dbReference>
<gene>
    <name evidence="2" type="ORF">ALO92_04871</name>
</gene>
<dbReference type="GO" id="GO:0016491">
    <property type="term" value="F:oxidoreductase activity"/>
    <property type="evidence" value="ECO:0007669"/>
    <property type="project" value="InterPro"/>
</dbReference>
<dbReference type="PANTHER" id="PTHR13887:SF41">
    <property type="entry name" value="THIOREDOXIN SUPERFAMILY PROTEIN"/>
    <property type="match status" value="1"/>
</dbReference>
<dbReference type="PATRIC" id="fig|200452.3.peg.2576"/>
<feature type="domain" description="DSBA-like thioredoxin" evidence="1">
    <location>
        <begin position="40"/>
        <end position="240"/>
    </location>
</feature>
<reference evidence="2 3" key="1">
    <citation type="submission" date="2015-09" db="EMBL/GenBank/DDBJ databases">
        <title>Genome announcement of multiple Pseudomonas syringae strains.</title>
        <authorList>
            <person name="Thakur S."/>
            <person name="Wang P.W."/>
            <person name="Gong Y."/>
            <person name="Weir B.S."/>
            <person name="Guttman D.S."/>
        </authorList>
    </citation>
    <scope>NUCLEOTIDE SEQUENCE [LARGE SCALE GENOMIC DNA]</scope>
    <source>
        <strain evidence="2 3">ICMP19117</strain>
    </source>
</reference>
<dbReference type="Proteomes" id="UP000050411">
    <property type="component" value="Unassembled WGS sequence"/>
</dbReference>